<dbReference type="InterPro" id="IPR002078">
    <property type="entry name" value="Sigma_54_int"/>
</dbReference>
<dbReference type="AlphaFoldDB" id="A0AAV3VTB6"/>
<evidence type="ECO:0000259" key="4">
    <source>
        <dbReference type="PROSITE" id="PS50045"/>
    </source>
</evidence>
<dbReference type="Gene3D" id="3.40.50.510">
    <property type="entry name" value="Phosphotransferase system, mannose-type IIA component"/>
    <property type="match status" value="1"/>
</dbReference>
<sequence>MIIKLENNKLSRKDRVYGRLKQLTAEAAFETDLIEKVGFEASYIAEELKISRNNVSKELNCLVNEGKAIKILGKPVLYLDKDYLEATYKIEINEPIIKEYNFFRKIINKELNLESQNKNIIESYNNNEVNSNLGNTKIKTRDIFENIIGNRDSLKSQIKQAKAAILYPTNGLHTLLIGPTGVGKTTFAEMMYRYAINVGILKANAPYVIFNCADYAENSQLLLSHLFGYAKGAFTGADKEKKGLIDEANNGILFLDEVHRLPPEGQEMLFSLIDRGSYRRLGESENTRRANILFIAATTEEPKSTILSTFLRRIPVTIKLPSLDERSLKERMKLIYEFFKNECLKIKAQLKVSKEVLKVLLLYKCPGNIGQLKNDIQLICANAFVEYITQDQKYVHVKLSQLSQRFKEGLFTIEDKRRELFKYFDLNDFESITFNSSNEEFDDNLNGLLLYDKYNTEEDFYDVMLERAQKFYEDGLSVNQIRENINSQIRDRFNNSPLSEKSQNLTINKEVLSKIVTPEIVNIIEESFFENEDYFATSTDTKLIYSLALHIETLIERLKLGNVTIYPNIESSYREHINEYNIAERIKLKIEKQFLIKVPNDEVAFITMFLYSVNTKRAYGNIQVLVIAHGNGTATNMVEVTKTLLGCNCIHALDMPLEEKVEIALNKAIDMVKEMDCEGGVLLLVDMGSLTTFSDVITEKTGIKTQTLKMVSTPMVIEAARKAMMPDITMDILVESVKNVSSLIGDSIKLSNPPMEVEPENTNCRDYAVNMLEEILTFLSAKKASKTLDEVLKNIASVYNKEIDDAMYIKFLFHCSCMIERVIRNETLPYKKFSKIKSAKEQLFEVIKNNFILVEEVFGIHIPNSELAYIVEMVDINFDLNNIKSEEEI</sequence>
<dbReference type="InterPro" id="IPR003593">
    <property type="entry name" value="AAA+_ATPase"/>
</dbReference>
<dbReference type="Gene3D" id="1.10.1790.10">
    <property type="entry name" value="PRD domain"/>
    <property type="match status" value="2"/>
</dbReference>
<dbReference type="RefSeq" id="WP_039769906.1">
    <property type="nucleotide sequence ID" value="NZ_BJLA01000001.1"/>
</dbReference>
<accession>A0AAV3VTB6</accession>
<dbReference type="InterPro" id="IPR027417">
    <property type="entry name" value="P-loop_NTPase"/>
</dbReference>
<dbReference type="Pfam" id="PF00158">
    <property type="entry name" value="Sigma54_activat"/>
    <property type="match status" value="1"/>
</dbReference>
<dbReference type="SMART" id="SM00382">
    <property type="entry name" value="AAA"/>
    <property type="match status" value="1"/>
</dbReference>
<dbReference type="Pfam" id="PF03610">
    <property type="entry name" value="EIIA-man"/>
    <property type="match status" value="1"/>
</dbReference>
<dbReference type="GO" id="GO:0016020">
    <property type="term" value="C:membrane"/>
    <property type="evidence" value="ECO:0007669"/>
    <property type="project" value="InterPro"/>
</dbReference>
<feature type="domain" description="PRD" evidence="6">
    <location>
        <begin position="779"/>
        <end position="884"/>
    </location>
</feature>
<dbReference type="GeneID" id="66347450"/>
<protein>
    <submittedName>
        <fullName evidence="7">Transcriptional antiterminator</fullName>
    </submittedName>
</protein>
<evidence type="ECO:0000313" key="7">
    <source>
        <dbReference type="EMBL" id="GEA29593.1"/>
    </source>
</evidence>
<evidence type="ECO:0000256" key="3">
    <source>
        <dbReference type="ARBA" id="ARBA00022840"/>
    </source>
</evidence>
<dbReference type="GO" id="GO:0005524">
    <property type="term" value="F:ATP binding"/>
    <property type="evidence" value="ECO:0007669"/>
    <property type="project" value="UniProtKB-KW"/>
</dbReference>
<evidence type="ECO:0000313" key="8">
    <source>
        <dbReference type="Proteomes" id="UP000325212"/>
    </source>
</evidence>
<comment type="caution">
    <text evidence="7">The sequence shown here is derived from an EMBL/GenBank/DDBJ whole genome shotgun (WGS) entry which is preliminary data.</text>
</comment>
<feature type="domain" description="PTS EIIA type-4" evidence="5">
    <location>
        <begin position="621"/>
        <end position="748"/>
    </location>
</feature>
<keyword evidence="3" id="KW-0067">ATP-binding</keyword>
<dbReference type="InterPro" id="IPR036634">
    <property type="entry name" value="PRD_sf"/>
</dbReference>
<dbReference type="PROSITE" id="PS51096">
    <property type="entry name" value="PTS_EIIA_TYPE_4"/>
    <property type="match status" value="1"/>
</dbReference>
<keyword evidence="2" id="KW-0547">Nucleotide-binding</keyword>
<dbReference type="Pfam" id="PF00874">
    <property type="entry name" value="PRD"/>
    <property type="match status" value="2"/>
</dbReference>
<feature type="domain" description="PRD" evidence="6">
    <location>
        <begin position="515"/>
        <end position="620"/>
    </location>
</feature>
<dbReference type="InterPro" id="IPR025943">
    <property type="entry name" value="Sigma_54_int_dom_ATP-bd_2"/>
</dbReference>
<dbReference type="InterPro" id="IPR004701">
    <property type="entry name" value="PTS_EIIA_man-typ"/>
</dbReference>
<dbReference type="GO" id="GO:0006355">
    <property type="term" value="P:regulation of DNA-templated transcription"/>
    <property type="evidence" value="ECO:0007669"/>
    <property type="project" value="InterPro"/>
</dbReference>
<dbReference type="SUPFAM" id="SSF52540">
    <property type="entry name" value="P-loop containing nucleoside triphosphate hydrolases"/>
    <property type="match status" value="1"/>
</dbReference>
<evidence type="ECO:0000256" key="2">
    <source>
        <dbReference type="ARBA" id="ARBA00022741"/>
    </source>
</evidence>
<feature type="domain" description="Sigma-54 factor interaction" evidence="4">
    <location>
        <begin position="147"/>
        <end position="381"/>
    </location>
</feature>
<dbReference type="PROSITE" id="PS51372">
    <property type="entry name" value="PRD_2"/>
    <property type="match status" value="2"/>
</dbReference>
<gene>
    <name evidence="7" type="ORF">CDIOL_05160</name>
</gene>
<dbReference type="GO" id="GO:0016740">
    <property type="term" value="F:transferase activity"/>
    <property type="evidence" value="ECO:0007669"/>
    <property type="project" value="UniProtKB-KW"/>
</dbReference>
<dbReference type="InterPro" id="IPR011608">
    <property type="entry name" value="PRD"/>
</dbReference>
<dbReference type="InterPro" id="IPR036662">
    <property type="entry name" value="PTS_EIIA_man-typ_sf"/>
</dbReference>
<dbReference type="CDD" id="cd00009">
    <property type="entry name" value="AAA"/>
    <property type="match status" value="1"/>
</dbReference>
<dbReference type="EMBL" id="BJLA01000001">
    <property type="protein sequence ID" value="GEA29593.1"/>
    <property type="molecule type" value="Genomic_DNA"/>
</dbReference>
<dbReference type="Gene3D" id="3.40.50.300">
    <property type="entry name" value="P-loop containing nucleotide triphosphate hydrolases"/>
    <property type="match status" value="1"/>
</dbReference>
<dbReference type="Proteomes" id="UP000325212">
    <property type="component" value="Unassembled WGS sequence"/>
</dbReference>
<dbReference type="SUPFAM" id="SSF63520">
    <property type="entry name" value="PTS-regulatory domain, PRD"/>
    <property type="match status" value="2"/>
</dbReference>
<evidence type="ECO:0000259" key="6">
    <source>
        <dbReference type="PROSITE" id="PS51372"/>
    </source>
</evidence>
<dbReference type="PROSITE" id="PS50045">
    <property type="entry name" value="SIGMA54_INTERACT_4"/>
    <property type="match status" value="1"/>
</dbReference>
<name>A0AAV3VTB6_9CLOT</name>
<proteinExistence type="predicted"/>
<evidence type="ECO:0000256" key="1">
    <source>
        <dbReference type="ARBA" id="ARBA00022679"/>
    </source>
</evidence>
<keyword evidence="1" id="KW-0808">Transferase</keyword>
<evidence type="ECO:0000259" key="5">
    <source>
        <dbReference type="PROSITE" id="PS51096"/>
    </source>
</evidence>
<organism evidence="7 8">
    <name type="scientific">Clostridium diolis</name>
    <dbReference type="NCBI Taxonomy" id="223919"/>
    <lineage>
        <taxon>Bacteria</taxon>
        <taxon>Bacillati</taxon>
        <taxon>Bacillota</taxon>
        <taxon>Clostridia</taxon>
        <taxon>Eubacteriales</taxon>
        <taxon>Clostridiaceae</taxon>
        <taxon>Clostridium</taxon>
    </lineage>
</organism>
<dbReference type="PANTHER" id="PTHR32071:SF38">
    <property type="entry name" value="PSP OPERON TRANSCRIPTIONAL ACTIVATOR"/>
    <property type="match status" value="1"/>
</dbReference>
<dbReference type="GO" id="GO:0009401">
    <property type="term" value="P:phosphoenolpyruvate-dependent sugar phosphotransferase system"/>
    <property type="evidence" value="ECO:0007669"/>
    <property type="project" value="InterPro"/>
</dbReference>
<dbReference type="PROSITE" id="PS00676">
    <property type="entry name" value="SIGMA54_INTERACT_2"/>
    <property type="match status" value="1"/>
</dbReference>
<dbReference type="SUPFAM" id="SSF53062">
    <property type="entry name" value="PTS system fructose IIA component-like"/>
    <property type="match status" value="1"/>
</dbReference>
<reference evidence="7 8" key="1">
    <citation type="submission" date="2019-06" db="EMBL/GenBank/DDBJ databases">
        <title>Draft genome sequence of Clostridium diolis DSM 15410.</title>
        <authorList>
            <person name="Kobayashi H."/>
            <person name="Tanizawa Y."/>
            <person name="Tohno M."/>
        </authorList>
    </citation>
    <scope>NUCLEOTIDE SEQUENCE [LARGE SCALE GENOMIC DNA]</scope>
    <source>
        <strain evidence="7 8">DSM 15410</strain>
    </source>
</reference>
<keyword evidence="8" id="KW-1185">Reference proteome</keyword>
<dbReference type="PANTHER" id="PTHR32071">
    <property type="entry name" value="TRANSCRIPTIONAL REGULATORY PROTEIN"/>
    <property type="match status" value="1"/>
</dbReference>